<dbReference type="InterPro" id="IPR039564">
    <property type="entry name" value="Peptidase_C39-like"/>
</dbReference>
<keyword evidence="1" id="KW-0472">Membrane</keyword>
<keyword evidence="1" id="KW-1133">Transmembrane helix</keyword>
<name>A0A6I2U7A7_9FIRM</name>
<proteinExistence type="predicted"/>
<protein>
    <submittedName>
        <fullName evidence="3">C39 family peptidase</fullName>
    </submittedName>
</protein>
<evidence type="ECO:0000313" key="3">
    <source>
        <dbReference type="EMBL" id="MST92024.1"/>
    </source>
</evidence>
<gene>
    <name evidence="3" type="ORF">FYJ76_08745</name>
</gene>
<reference evidence="3 4" key="1">
    <citation type="submission" date="2019-08" db="EMBL/GenBank/DDBJ databases">
        <title>In-depth cultivation of the pig gut microbiome towards novel bacterial diversity and tailored functional studies.</title>
        <authorList>
            <person name="Wylensek D."/>
            <person name="Hitch T.C.A."/>
            <person name="Clavel T."/>
        </authorList>
    </citation>
    <scope>NUCLEOTIDE SEQUENCE [LARGE SCALE GENOMIC DNA]</scope>
    <source>
        <strain evidence="3 4">WCA3-601-WT-6J</strain>
    </source>
</reference>
<evidence type="ECO:0000256" key="1">
    <source>
        <dbReference type="SAM" id="Phobius"/>
    </source>
</evidence>
<sequence>MGMQNVYDREVTLHSRNAQGRNALTERAGRAAVFYKPAHARKTQPGACRRLAAVALCCGALLCAFRLYGRARSRFGVQLPVRTVLQNPELPNGCEAASLAALLKYKGVPADKLDLAYGYIPRGDIEETTDGRTGPDPELAYAGDPAAGLGFYCFAQPVAQGANAYLAAQGSALRAADITGVTGQGLLQYLRGGDPVIVWITKDLSAPRTGGCTWLLADTGETYVPYANLHCVVLAGWDGDTCTIADPLQGRRRVDAAAFLQCFRQMGSRAVVVH</sequence>
<comment type="caution">
    <text evidence="3">The sequence shown here is derived from an EMBL/GenBank/DDBJ whole genome shotgun (WGS) entry which is preliminary data.</text>
</comment>
<feature type="transmembrane region" description="Helical" evidence="1">
    <location>
        <begin position="51"/>
        <end position="69"/>
    </location>
</feature>
<dbReference type="Pfam" id="PF13529">
    <property type="entry name" value="Peptidase_C39_2"/>
    <property type="match status" value="1"/>
</dbReference>
<evidence type="ECO:0000259" key="2">
    <source>
        <dbReference type="Pfam" id="PF13529"/>
    </source>
</evidence>
<organism evidence="3 4">
    <name type="scientific">Ruthenibacterium lactatiformans</name>
    <dbReference type="NCBI Taxonomy" id="1550024"/>
    <lineage>
        <taxon>Bacteria</taxon>
        <taxon>Bacillati</taxon>
        <taxon>Bacillota</taxon>
        <taxon>Clostridia</taxon>
        <taxon>Eubacteriales</taxon>
        <taxon>Oscillospiraceae</taxon>
        <taxon>Ruthenibacterium</taxon>
    </lineage>
</organism>
<feature type="domain" description="Peptidase C39-like" evidence="2">
    <location>
        <begin position="80"/>
        <end position="247"/>
    </location>
</feature>
<keyword evidence="1" id="KW-0812">Transmembrane</keyword>
<dbReference type="EMBL" id="VUNJ01000007">
    <property type="protein sequence ID" value="MST92024.1"/>
    <property type="molecule type" value="Genomic_DNA"/>
</dbReference>
<evidence type="ECO:0000313" key="4">
    <source>
        <dbReference type="Proteomes" id="UP000431913"/>
    </source>
</evidence>
<dbReference type="Gene3D" id="3.90.70.10">
    <property type="entry name" value="Cysteine proteinases"/>
    <property type="match status" value="1"/>
</dbReference>
<dbReference type="PANTHER" id="PTHR37806">
    <property type="entry name" value="LMO0724 PROTEIN"/>
    <property type="match status" value="1"/>
</dbReference>
<dbReference type="PANTHER" id="PTHR37806:SF1">
    <property type="entry name" value="PEPTIDASE C39-LIKE DOMAIN-CONTAINING PROTEIN"/>
    <property type="match status" value="1"/>
</dbReference>
<accession>A0A6I2U7A7</accession>
<dbReference type="Proteomes" id="UP000431913">
    <property type="component" value="Unassembled WGS sequence"/>
</dbReference>
<dbReference type="AlphaFoldDB" id="A0A6I2U7A7"/>